<feature type="signal peptide" evidence="5">
    <location>
        <begin position="1"/>
        <end position="19"/>
    </location>
</feature>
<feature type="chain" id="PRO_5043764985" description="Lipase domain-containing protein" evidence="5">
    <location>
        <begin position="20"/>
        <end position="369"/>
    </location>
</feature>
<evidence type="ECO:0000256" key="4">
    <source>
        <dbReference type="RuleBase" id="RU004262"/>
    </source>
</evidence>
<keyword evidence="8" id="KW-1185">Reference proteome</keyword>
<dbReference type="InterPro" id="IPR000734">
    <property type="entry name" value="TAG_lipase"/>
</dbReference>
<dbReference type="PANTHER" id="PTHR11610:SF37">
    <property type="entry name" value="GH01208P"/>
    <property type="match status" value="1"/>
</dbReference>
<keyword evidence="5" id="KW-0732">Signal</keyword>
<organism evidence="7 8">
    <name type="scientific">Megalurothrips usitatus</name>
    <name type="common">bean blossom thrips</name>
    <dbReference type="NCBI Taxonomy" id="439358"/>
    <lineage>
        <taxon>Eukaryota</taxon>
        <taxon>Metazoa</taxon>
        <taxon>Ecdysozoa</taxon>
        <taxon>Arthropoda</taxon>
        <taxon>Hexapoda</taxon>
        <taxon>Insecta</taxon>
        <taxon>Pterygota</taxon>
        <taxon>Neoptera</taxon>
        <taxon>Paraneoptera</taxon>
        <taxon>Thysanoptera</taxon>
        <taxon>Terebrantia</taxon>
        <taxon>Thripoidea</taxon>
        <taxon>Thripidae</taxon>
        <taxon>Megalurothrips</taxon>
    </lineage>
</organism>
<dbReference type="InterPro" id="IPR029058">
    <property type="entry name" value="AB_hydrolase_fold"/>
</dbReference>
<gene>
    <name evidence="7" type="ORF">ONE63_002527</name>
</gene>
<dbReference type="GO" id="GO:0016298">
    <property type="term" value="F:lipase activity"/>
    <property type="evidence" value="ECO:0007669"/>
    <property type="project" value="InterPro"/>
</dbReference>
<dbReference type="PANTHER" id="PTHR11610">
    <property type="entry name" value="LIPASE"/>
    <property type="match status" value="1"/>
</dbReference>
<evidence type="ECO:0000256" key="1">
    <source>
        <dbReference type="ARBA" id="ARBA00004613"/>
    </source>
</evidence>
<proteinExistence type="inferred from homology"/>
<comment type="caution">
    <text evidence="7">The sequence shown here is derived from an EMBL/GenBank/DDBJ whole genome shotgun (WGS) entry which is preliminary data.</text>
</comment>
<dbReference type="GO" id="GO:0017171">
    <property type="term" value="F:serine hydrolase activity"/>
    <property type="evidence" value="ECO:0007669"/>
    <property type="project" value="TreeGrafter"/>
</dbReference>
<evidence type="ECO:0000256" key="3">
    <source>
        <dbReference type="ARBA" id="ARBA00022525"/>
    </source>
</evidence>
<dbReference type="Proteomes" id="UP001075354">
    <property type="component" value="Chromosome 12"/>
</dbReference>
<comment type="subcellular location">
    <subcellularLocation>
        <location evidence="1">Secreted</location>
    </subcellularLocation>
</comment>
<accession>A0AAV7X8E5</accession>
<dbReference type="AlphaFoldDB" id="A0AAV7X8E5"/>
<protein>
    <recommendedName>
        <fullName evidence="6">Lipase domain-containing protein</fullName>
    </recommendedName>
</protein>
<evidence type="ECO:0000313" key="8">
    <source>
        <dbReference type="Proteomes" id="UP001075354"/>
    </source>
</evidence>
<evidence type="ECO:0000313" key="7">
    <source>
        <dbReference type="EMBL" id="KAJ1522219.1"/>
    </source>
</evidence>
<dbReference type="InterPro" id="IPR013818">
    <property type="entry name" value="Lipase"/>
</dbReference>
<feature type="domain" description="Lipase" evidence="6">
    <location>
        <begin position="50"/>
        <end position="322"/>
    </location>
</feature>
<dbReference type="Pfam" id="PF00151">
    <property type="entry name" value="Lipase"/>
    <property type="match status" value="1"/>
</dbReference>
<reference evidence="7" key="1">
    <citation type="submission" date="2022-12" db="EMBL/GenBank/DDBJ databases">
        <title>Chromosome-level genome assembly of the bean flower thrips Megalurothrips usitatus.</title>
        <authorList>
            <person name="Ma L."/>
            <person name="Liu Q."/>
            <person name="Li H."/>
            <person name="Cai W."/>
        </authorList>
    </citation>
    <scope>NUCLEOTIDE SEQUENCE</scope>
    <source>
        <strain evidence="7">Cailab_2022a</strain>
    </source>
</reference>
<sequence>MALAALVVYLCAFSLYAHAENLVEDVIDDVVGNVTDAGGEIGKALTDDFTFTTFVLFASNGQTSYNIANASGILTDPFYNASLPTVVYMHGYSENKDSSSVTTIAKAYLQRGSHNFVVVDWSTYAAPPYVTAFLALYGVSKVVGDAVQDIVNAGLPQDNLWLVGHSLGGQMAGLVSRQLDFQPTRISALDPALPGYNVPGFPNLTRDDAVFVDVIHTDAGVFGYNEACGDIDVWPNSGSPLQPGCPELTDVLFCSHHRSWKFFAESVLNATAFPAVLCSSWDDFKDGACPANSTNVVYLGYSANARNLTGSFYLTTNADAPFGRGQGGLLPPAAAAEETVDASTDSKDTTATTGIIRLPKLAHHVEPNA</sequence>
<evidence type="ECO:0000256" key="5">
    <source>
        <dbReference type="SAM" id="SignalP"/>
    </source>
</evidence>
<keyword evidence="3" id="KW-0964">Secreted</keyword>
<name>A0AAV7X8E5_9NEOP</name>
<dbReference type="Gene3D" id="3.40.50.1820">
    <property type="entry name" value="alpha/beta hydrolase"/>
    <property type="match status" value="1"/>
</dbReference>
<evidence type="ECO:0000256" key="2">
    <source>
        <dbReference type="ARBA" id="ARBA00010701"/>
    </source>
</evidence>
<dbReference type="GO" id="GO:0005615">
    <property type="term" value="C:extracellular space"/>
    <property type="evidence" value="ECO:0007669"/>
    <property type="project" value="TreeGrafter"/>
</dbReference>
<dbReference type="EMBL" id="JAPTSV010000012">
    <property type="protein sequence ID" value="KAJ1522219.1"/>
    <property type="molecule type" value="Genomic_DNA"/>
</dbReference>
<dbReference type="GO" id="GO:0016042">
    <property type="term" value="P:lipid catabolic process"/>
    <property type="evidence" value="ECO:0007669"/>
    <property type="project" value="TreeGrafter"/>
</dbReference>
<comment type="similarity">
    <text evidence="2 4">Belongs to the AB hydrolase superfamily. Lipase family.</text>
</comment>
<dbReference type="SUPFAM" id="SSF53474">
    <property type="entry name" value="alpha/beta-Hydrolases"/>
    <property type="match status" value="1"/>
</dbReference>
<dbReference type="PRINTS" id="PR00821">
    <property type="entry name" value="TAGLIPASE"/>
</dbReference>
<evidence type="ECO:0000259" key="6">
    <source>
        <dbReference type="Pfam" id="PF00151"/>
    </source>
</evidence>